<keyword evidence="3" id="KW-1185">Reference proteome</keyword>
<organism evidence="2 3">
    <name type="scientific">Tolypothrix bouteillei VB521301</name>
    <dbReference type="NCBI Taxonomy" id="1479485"/>
    <lineage>
        <taxon>Bacteria</taxon>
        <taxon>Bacillati</taxon>
        <taxon>Cyanobacteriota</taxon>
        <taxon>Cyanophyceae</taxon>
        <taxon>Nostocales</taxon>
        <taxon>Tolypothrichaceae</taxon>
        <taxon>Tolypothrix</taxon>
    </lineage>
</organism>
<feature type="signal peptide" evidence="1">
    <location>
        <begin position="1"/>
        <end position="22"/>
    </location>
</feature>
<dbReference type="AlphaFoldDB" id="A0A8S9T823"/>
<evidence type="ECO:0000256" key="1">
    <source>
        <dbReference type="SAM" id="SignalP"/>
    </source>
</evidence>
<keyword evidence="1" id="KW-0732">Signal</keyword>
<feature type="chain" id="PRO_5035894614" evidence="1">
    <location>
        <begin position="23"/>
        <end position="142"/>
    </location>
</feature>
<evidence type="ECO:0000313" key="2">
    <source>
        <dbReference type="EMBL" id="KAF3887573.1"/>
    </source>
</evidence>
<reference evidence="2" key="2">
    <citation type="submission" date="2019-11" db="EMBL/GenBank/DDBJ databases">
        <title>Improved Assembly of Tolypothrix boutellei genome.</title>
        <authorList>
            <person name="Sarangi A.N."/>
            <person name="Mukherjee M."/>
            <person name="Ghosh S."/>
            <person name="Singh D."/>
            <person name="Das A."/>
            <person name="Kant S."/>
            <person name="Prusty A."/>
            <person name="Tripathy S."/>
        </authorList>
    </citation>
    <scope>NUCLEOTIDE SEQUENCE</scope>
    <source>
        <strain evidence="2">VB521301</strain>
    </source>
</reference>
<accession>A0A8S9T823</accession>
<dbReference type="EMBL" id="JHEG04000001">
    <property type="protein sequence ID" value="KAF3887573.1"/>
    <property type="molecule type" value="Genomic_DNA"/>
</dbReference>
<dbReference type="RefSeq" id="WP_167844717.1">
    <property type="nucleotide sequence ID" value="NZ_JHEG04000001.1"/>
</dbReference>
<gene>
    <name evidence="2" type="ORF">DA73_0400020335</name>
</gene>
<evidence type="ECO:0000313" key="3">
    <source>
        <dbReference type="Proteomes" id="UP000029738"/>
    </source>
</evidence>
<reference evidence="2" key="1">
    <citation type="journal article" date="2015" name="Genome Announc.">
        <title>Draft Genome Sequence of Tolypothrix boutellei Strain VB521301.</title>
        <authorList>
            <person name="Chandrababunaidu M.M."/>
            <person name="Singh D."/>
            <person name="Sen D."/>
            <person name="Bhan S."/>
            <person name="Das S."/>
            <person name="Gupta A."/>
            <person name="Adhikary S.P."/>
            <person name="Tripathy S."/>
        </authorList>
    </citation>
    <scope>NUCLEOTIDE SEQUENCE</scope>
    <source>
        <strain evidence="2">VB521301</strain>
    </source>
</reference>
<protein>
    <submittedName>
        <fullName evidence="2">Uncharacterized protein</fullName>
    </submittedName>
</protein>
<name>A0A8S9T823_9CYAN</name>
<proteinExistence type="predicted"/>
<comment type="caution">
    <text evidence="2">The sequence shown here is derived from an EMBL/GenBank/DDBJ whole genome shotgun (WGS) entry which is preliminary data.</text>
</comment>
<dbReference type="Proteomes" id="UP000029738">
    <property type="component" value="Unassembled WGS sequence"/>
</dbReference>
<sequence>MKFSIKFSFSFLTLLGITTLLGAPVTAQTASASGSFVLVRPSGGSQSISGEISLPAGFYFQGPLNVKPTVTPGKSPGGNDENIGNLLIDPGTVTAVTNSVSANPFLQEAATALKAATTANDVAAQSAIIKSGAGVNGLGGLE</sequence>